<feature type="domain" description="Nrap protein" evidence="7">
    <location>
        <begin position="228"/>
        <end position="373"/>
    </location>
</feature>
<dbReference type="HOGENOM" id="CLU_003502_1_0_1"/>
<dbReference type="InterPro" id="IPR005554">
    <property type="entry name" value="NOL6/Upt22"/>
</dbReference>
<dbReference type="AlphaFoldDB" id="E5A3A1"/>
<evidence type="ECO:0000256" key="4">
    <source>
        <dbReference type="ARBA" id="ARBA00023242"/>
    </source>
</evidence>
<dbReference type="GO" id="GO:0003723">
    <property type="term" value="F:RNA binding"/>
    <property type="evidence" value="ECO:0007669"/>
    <property type="project" value="UniProtKB-KW"/>
</dbReference>
<feature type="domain" description="Nrap protein" evidence="9">
    <location>
        <begin position="525"/>
        <end position="674"/>
    </location>
</feature>
<dbReference type="Pfam" id="PF03813">
    <property type="entry name" value="Nrap"/>
    <property type="match status" value="1"/>
</dbReference>
<keyword evidence="3 5" id="KW-0694">RNA-binding</keyword>
<dbReference type="GO" id="GO:0032545">
    <property type="term" value="C:CURI complex"/>
    <property type="evidence" value="ECO:0007669"/>
    <property type="project" value="TreeGrafter"/>
</dbReference>
<feature type="domain" description="Nrap protein" evidence="11">
    <location>
        <begin position="884"/>
        <end position="1045"/>
    </location>
</feature>
<evidence type="ECO:0000256" key="2">
    <source>
        <dbReference type="ARBA" id="ARBA00006674"/>
    </source>
</evidence>
<feature type="compositionally biased region" description="Acidic residues" evidence="6">
    <location>
        <begin position="59"/>
        <end position="83"/>
    </location>
</feature>
<comment type="similarity">
    <text evidence="2 5">Belongs to the NRAP family.</text>
</comment>
<dbReference type="InterPro" id="IPR035367">
    <property type="entry name" value="Nrap_D2"/>
</dbReference>
<evidence type="ECO:0000259" key="9">
    <source>
        <dbReference type="Pfam" id="PF17404"/>
    </source>
</evidence>
<dbReference type="InParanoid" id="E5A3A1"/>
<dbReference type="GO" id="GO:0034456">
    <property type="term" value="C:UTP-C complex"/>
    <property type="evidence" value="ECO:0007669"/>
    <property type="project" value="TreeGrafter"/>
</dbReference>
<reference evidence="14" key="1">
    <citation type="journal article" date="2011" name="Nat. Commun.">
        <title>Effector diversification within compartments of the Leptosphaeria maculans genome affected by Repeat-Induced Point mutations.</title>
        <authorList>
            <person name="Rouxel T."/>
            <person name="Grandaubert J."/>
            <person name="Hane J.K."/>
            <person name="Hoede C."/>
            <person name="van de Wouw A.P."/>
            <person name="Couloux A."/>
            <person name="Dominguez V."/>
            <person name="Anthouard V."/>
            <person name="Bally P."/>
            <person name="Bourras S."/>
            <person name="Cozijnsen A.J."/>
            <person name="Ciuffetti L.M."/>
            <person name="Degrave A."/>
            <person name="Dilmaghani A."/>
            <person name="Duret L."/>
            <person name="Fudal I."/>
            <person name="Goodwin S.B."/>
            <person name="Gout L."/>
            <person name="Glaser N."/>
            <person name="Linglin J."/>
            <person name="Kema G.H.J."/>
            <person name="Lapalu N."/>
            <person name="Lawrence C.B."/>
            <person name="May K."/>
            <person name="Meyer M."/>
            <person name="Ollivier B."/>
            <person name="Poulain J."/>
            <person name="Schoch C.L."/>
            <person name="Simon A."/>
            <person name="Spatafora J.W."/>
            <person name="Stachowiak A."/>
            <person name="Turgeon B.G."/>
            <person name="Tyler B.M."/>
            <person name="Vincent D."/>
            <person name="Weissenbach J."/>
            <person name="Amselem J."/>
            <person name="Quesneville H."/>
            <person name="Oliver R.P."/>
            <person name="Wincker P."/>
            <person name="Balesdent M.-H."/>
            <person name="Howlett B.J."/>
        </authorList>
    </citation>
    <scope>NUCLEOTIDE SEQUENCE [LARGE SCALE GENOMIC DNA]</scope>
    <source>
        <strain evidence="14">JN3 / isolate v23.1.3 / race Av1-4-5-6-7-8</strain>
    </source>
</reference>
<dbReference type="GO" id="GO:0006364">
    <property type="term" value="P:rRNA processing"/>
    <property type="evidence" value="ECO:0007669"/>
    <property type="project" value="UniProtKB-KW"/>
</dbReference>
<evidence type="ECO:0000259" key="8">
    <source>
        <dbReference type="Pfam" id="PF17403"/>
    </source>
</evidence>
<dbReference type="InterPro" id="IPR035369">
    <property type="entry name" value="Nrap_D4"/>
</dbReference>
<dbReference type="GO" id="GO:0032040">
    <property type="term" value="C:small-subunit processome"/>
    <property type="evidence" value="ECO:0007669"/>
    <property type="project" value="TreeGrafter"/>
</dbReference>
<dbReference type="OMA" id="DERAHIP"/>
<dbReference type="eggNOG" id="KOG2054">
    <property type="taxonomic scope" value="Eukaryota"/>
</dbReference>
<keyword evidence="5" id="KW-0687">Ribonucleoprotein</keyword>
<dbReference type="InterPro" id="IPR035368">
    <property type="entry name" value="Nrap_D3"/>
</dbReference>
<dbReference type="Pfam" id="PF17404">
    <property type="entry name" value="Nrap_D3"/>
    <property type="match status" value="1"/>
</dbReference>
<dbReference type="Pfam" id="PF17406">
    <property type="entry name" value="Nrap_D5"/>
    <property type="match status" value="1"/>
</dbReference>
<proteinExistence type="inferred from homology"/>
<feature type="region of interest" description="Disordered" evidence="6">
    <location>
        <begin position="1"/>
        <end position="112"/>
    </location>
</feature>
<dbReference type="Proteomes" id="UP000002668">
    <property type="component" value="Genome"/>
</dbReference>
<evidence type="ECO:0000256" key="5">
    <source>
        <dbReference type="RuleBase" id="RU364032"/>
    </source>
</evidence>
<dbReference type="OrthoDB" id="10251401at2759"/>
<dbReference type="InterPro" id="IPR035371">
    <property type="entry name" value="Nrap_D6"/>
</dbReference>
<dbReference type="RefSeq" id="XP_003841593.1">
    <property type="nucleotide sequence ID" value="XM_003841545.1"/>
</dbReference>
<keyword evidence="5" id="KW-0690">Ribosome biogenesis</keyword>
<comment type="subcellular location">
    <subcellularLocation>
        <location evidence="1 5">Nucleus</location>
        <location evidence="1 5">Nucleolus</location>
    </subcellularLocation>
</comment>
<keyword evidence="14" id="KW-1185">Reference proteome</keyword>
<evidence type="ECO:0000313" key="14">
    <source>
        <dbReference type="Proteomes" id="UP000002668"/>
    </source>
</evidence>
<dbReference type="GO" id="GO:0006409">
    <property type="term" value="P:tRNA export from nucleus"/>
    <property type="evidence" value="ECO:0007669"/>
    <property type="project" value="TreeGrafter"/>
</dbReference>
<dbReference type="PANTHER" id="PTHR17972:SF0">
    <property type="entry name" value="NUCLEOLAR PROTEIN 6"/>
    <property type="match status" value="1"/>
</dbReference>
<dbReference type="STRING" id="985895.E5A3A1"/>
<evidence type="ECO:0000259" key="12">
    <source>
        <dbReference type="Pfam" id="PF17407"/>
    </source>
</evidence>
<dbReference type="InterPro" id="IPR035370">
    <property type="entry name" value="Nrap_D5"/>
</dbReference>
<dbReference type="Gene3D" id="1.10.1410.10">
    <property type="match status" value="2"/>
</dbReference>
<dbReference type="Pfam" id="PF17405">
    <property type="entry name" value="Nrap_D4"/>
    <property type="match status" value="1"/>
</dbReference>
<dbReference type="Gene3D" id="3.30.70.3030">
    <property type="match status" value="1"/>
</dbReference>
<feature type="compositionally biased region" description="Basic residues" evidence="6">
    <location>
        <begin position="1"/>
        <end position="11"/>
    </location>
</feature>
<feature type="domain" description="Nrap protein" evidence="8">
    <location>
        <begin position="377"/>
        <end position="519"/>
    </location>
</feature>
<dbReference type="GeneID" id="13286108"/>
<feature type="domain" description="Nrap protein" evidence="10">
    <location>
        <begin position="690"/>
        <end position="882"/>
    </location>
</feature>
<dbReference type="InterPro" id="IPR035082">
    <property type="entry name" value="Nrap_D1"/>
</dbReference>
<protein>
    <recommendedName>
        <fullName evidence="5">U3 small nucleolar RNA-associated protein 22</fullName>
    </recommendedName>
</protein>
<evidence type="ECO:0000259" key="11">
    <source>
        <dbReference type="Pfam" id="PF17406"/>
    </source>
</evidence>
<dbReference type="FunCoup" id="E5A3A1">
    <property type="interactions" value="897"/>
</dbReference>
<evidence type="ECO:0000259" key="7">
    <source>
        <dbReference type="Pfam" id="PF03813"/>
    </source>
</evidence>
<sequence length="1217" mass="135142">MAAPALKRRKLEHSDSEEDSEGSFADFSDDNGVALDGSGAEDEEDDSDASMDGDVKGLEDDDDDDDMDEDVEEKVVEEEDDEAIHDQSKKQTPAAKVTTSAPKPAKRPVPSLQDSVYTSESFKSNMFKLQVDELLDQVKLRYGKKEAPAESAMRTLKAIIEQIPNRDALPIAEAEKTLTSAGIVVPFPSPRPPKDALYKLAYERPSSVNATGSYPLKTASRSPDSIGIDLVVTMPKALFQDKDYLNHRYFYKRAYYLACLAAGIKDSKDHKFALSFESLNGNQLQPILVVRPSGNGDEDDFTSSKCHINILVALPEHTFAQNKLLPDAKCIRPKGSEQETTIQKLTPTPFYNSTLQSDANVTAYLKLLHATASKADAFRDACILGRVWLKQRGFDGHIRKGGFGNFEWAATMALLLQPNAATGIQSVSPAFSSYQLFKATLQFLGRGDLTKKPFIFQAVNITIPKNENGPVVFDGPRGQNILFKMTPWSYYRLRSEAKATIDMLSDSVFDQFDNTFILKTELLKFRYDAILEIPLSSLDLSSAGDEYDQRLSEICRNIYTSLGRGMSDRVTALTIALPEEGSWSISSRRPRDDKRKSILVSFATDPANASRTVDHGPSAELKQEAASFRKFWGEKAELRRFKDGSILESIVWSTKDGSASVLEQIALYVLKKHIGAQAAEQAKFTHDAFSHLVSAGRIQGASGVTPFLSIMNAFSALEKDIRDLGDLPLQLRHIRAADSQLRYSSIEPPIVGHAPASVVLQFEGSGRWPDDLCAIQRTKIAFLLRLSELLAALDSGYTSRVGLENPSQPAQNQAFLDVTASTGYTFRIRIYHDREPTLFDRQIKDKTLDAPSRESAAASLALYKREFVNAPLHSQVLQTLCTRFPALSPSIRLTKRWFASHLLTPHFCSELIELLVVRTFLQHHPWPVPATATTGFLRTLAWISRWDWRHVPLIVDFSSTFSANPADLEDTSSKGMKAEDFERLQTRFEAWRRIDPAMNRVVLFAATNLDEEGTTWTDKARPEKVVAARLTALAKAATQAIRADEDALLARANGKPTPSSQHNLTPESLFTTNLADYDLQICIAPKHALSSSTKQKRTSSSSPLHFKNLDLQKVTRAGASVPLPQLFAQDLVAVYGDAILWFWDPLALDRIVGLWNPVVTGQRSWKVKPGWNSEPVKVKRGGQVDVEIRANKVAIMNEIRRLGGELVRAIEVKGLES</sequence>
<evidence type="ECO:0000256" key="3">
    <source>
        <dbReference type="ARBA" id="ARBA00022884"/>
    </source>
</evidence>
<accession>E5A3A1</accession>
<feature type="compositionally biased region" description="Acidic residues" evidence="6">
    <location>
        <begin position="39"/>
        <end position="51"/>
    </location>
</feature>
<dbReference type="VEuPathDB" id="FungiDB:LEMA_P095230.1"/>
<gene>
    <name evidence="13" type="ORF">LEMA_P095230.1</name>
</gene>
<evidence type="ECO:0000256" key="1">
    <source>
        <dbReference type="ARBA" id="ARBA00004604"/>
    </source>
</evidence>
<name>E5A3A1_LEPMJ</name>
<feature type="domain" description="Nrap protein" evidence="12">
    <location>
        <begin position="1074"/>
        <end position="1210"/>
    </location>
</feature>
<dbReference type="PANTHER" id="PTHR17972">
    <property type="entry name" value="NUCLEOLAR RNA-ASSOCIATED PROTEIN"/>
    <property type="match status" value="1"/>
</dbReference>
<evidence type="ECO:0000259" key="10">
    <source>
        <dbReference type="Pfam" id="PF17405"/>
    </source>
</evidence>
<keyword evidence="4 5" id="KW-0539">Nucleus</keyword>
<dbReference type="Pfam" id="PF17407">
    <property type="entry name" value="Nrap_D6"/>
    <property type="match status" value="1"/>
</dbReference>
<organism evidence="14">
    <name type="scientific">Leptosphaeria maculans (strain JN3 / isolate v23.1.3 / race Av1-4-5-6-7-8)</name>
    <name type="common">Blackleg fungus</name>
    <name type="synonym">Phoma lingam</name>
    <dbReference type="NCBI Taxonomy" id="985895"/>
    <lineage>
        <taxon>Eukaryota</taxon>
        <taxon>Fungi</taxon>
        <taxon>Dikarya</taxon>
        <taxon>Ascomycota</taxon>
        <taxon>Pezizomycotina</taxon>
        <taxon>Dothideomycetes</taxon>
        <taxon>Pleosporomycetidae</taxon>
        <taxon>Pleosporales</taxon>
        <taxon>Pleosporineae</taxon>
        <taxon>Leptosphaeriaceae</taxon>
        <taxon>Plenodomus</taxon>
        <taxon>Plenodomus lingam/Leptosphaeria maculans species complex</taxon>
    </lineage>
</organism>
<dbReference type="Pfam" id="PF17403">
    <property type="entry name" value="Nrap_D2"/>
    <property type="match status" value="1"/>
</dbReference>
<keyword evidence="5" id="KW-0698">rRNA processing</keyword>
<evidence type="ECO:0000313" key="13">
    <source>
        <dbReference type="EMBL" id="CBX98114.1"/>
    </source>
</evidence>
<evidence type="ECO:0000256" key="6">
    <source>
        <dbReference type="SAM" id="MobiDB-lite"/>
    </source>
</evidence>
<dbReference type="EMBL" id="FP929133">
    <property type="protein sequence ID" value="CBX98114.1"/>
    <property type="molecule type" value="Genomic_DNA"/>
</dbReference>